<keyword evidence="3 6" id="KW-0067">ATP-binding</keyword>
<dbReference type="SUPFAM" id="SSF52540">
    <property type="entry name" value="P-loop containing nucleoside triphosphate hydrolases"/>
    <property type="match status" value="1"/>
</dbReference>
<evidence type="ECO:0000256" key="3">
    <source>
        <dbReference type="ARBA" id="ARBA00022840"/>
    </source>
</evidence>
<evidence type="ECO:0000313" key="6">
    <source>
        <dbReference type="EMBL" id="MQU41824.1"/>
    </source>
</evidence>
<reference evidence="6 7" key="1">
    <citation type="submission" date="2019-10" db="EMBL/GenBank/DDBJ databases">
        <title>Evaluation of single-gene subtyping targets for Pseudomonas.</title>
        <authorList>
            <person name="Reichler S.J."/>
            <person name="Orsi R.H."/>
            <person name="Wiedmann M."/>
            <person name="Martin N.H."/>
            <person name="Murphy S.I."/>
        </authorList>
    </citation>
    <scope>NUCLEOTIDE SEQUENCE [LARGE SCALE GENOMIC DNA]</scope>
    <source>
        <strain evidence="6 7">FSL R10-1876</strain>
    </source>
</reference>
<dbReference type="PANTHER" id="PTHR42794">
    <property type="entry name" value="HEMIN IMPORT ATP-BINDING PROTEIN HMUV"/>
    <property type="match status" value="1"/>
</dbReference>
<keyword evidence="4" id="KW-1278">Translocase</keyword>
<dbReference type="InterPro" id="IPR027417">
    <property type="entry name" value="P-loop_NTPase"/>
</dbReference>
<keyword evidence="1" id="KW-0813">Transport</keyword>
<evidence type="ECO:0000313" key="7">
    <source>
        <dbReference type="Proteomes" id="UP000466863"/>
    </source>
</evidence>
<sequence>MKVNPVLQAHGLSVHHAGKAVLHDFDLDLMPGELLVLVGPNGSGKSSALRALAGVQALSAGNVQLQQRAFQHWPAPQRAQTLAYLPQDFRSQWDLQVQELLDLGARRNAARVGQPVSAQLIESLDIGHLLQRRLSQLSGGERARAGIGWALAADSPILLADEPTAALDITHQLNLLSYLRSRLAHCAQLLVLHDLGLAMRFADRIAVLADGRLLGHGSPQVVREAGWLEQAFSLEFAWHDSAHGLYPIPLG</sequence>
<evidence type="ECO:0000256" key="2">
    <source>
        <dbReference type="ARBA" id="ARBA00022741"/>
    </source>
</evidence>
<dbReference type="EMBL" id="WIVV01000012">
    <property type="protein sequence ID" value="MQU41824.1"/>
    <property type="molecule type" value="Genomic_DNA"/>
</dbReference>
<dbReference type="SMART" id="SM00382">
    <property type="entry name" value="AAA"/>
    <property type="match status" value="1"/>
</dbReference>
<dbReference type="PROSITE" id="PS50893">
    <property type="entry name" value="ABC_TRANSPORTER_2"/>
    <property type="match status" value="1"/>
</dbReference>
<comment type="caution">
    <text evidence="6">The sequence shown here is derived from an EMBL/GenBank/DDBJ whole genome shotgun (WGS) entry which is preliminary data.</text>
</comment>
<evidence type="ECO:0000256" key="1">
    <source>
        <dbReference type="ARBA" id="ARBA00022448"/>
    </source>
</evidence>
<dbReference type="InterPro" id="IPR003593">
    <property type="entry name" value="AAA+_ATPase"/>
</dbReference>
<dbReference type="RefSeq" id="WP_153331970.1">
    <property type="nucleotide sequence ID" value="NZ_CP181271.1"/>
</dbReference>
<dbReference type="GO" id="GO:0016887">
    <property type="term" value="F:ATP hydrolysis activity"/>
    <property type="evidence" value="ECO:0007669"/>
    <property type="project" value="InterPro"/>
</dbReference>
<protein>
    <submittedName>
        <fullName evidence="6">ATP-binding cassette domain-containing protein</fullName>
    </submittedName>
</protein>
<dbReference type="Pfam" id="PF00005">
    <property type="entry name" value="ABC_tran"/>
    <property type="match status" value="1"/>
</dbReference>
<dbReference type="GO" id="GO:0005524">
    <property type="term" value="F:ATP binding"/>
    <property type="evidence" value="ECO:0007669"/>
    <property type="project" value="UniProtKB-KW"/>
</dbReference>
<dbReference type="CDD" id="cd03214">
    <property type="entry name" value="ABC_Iron-Siderophores_B12_Hemin"/>
    <property type="match status" value="1"/>
</dbReference>
<dbReference type="PANTHER" id="PTHR42794:SF1">
    <property type="entry name" value="HEMIN IMPORT ATP-BINDING PROTEIN HMUV"/>
    <property type="match status" value="1"/>
</dbReference>
<gene>
    <name evidence="6" type="ORF">GHO28_04760</name>
</gene>
<accession>A0A6A7ZAL1</accession>
<dbReference type="InterPro" id="IPR003439">
    <property type="entry name" value="ABC_transporter-like_ATP-bd"/>
</dbReference>
<dbReference type="AlphaFoldDB" id="A0A6A7ZAL1"/>
<keyword evidence="2" id="KW-0547">Nucleotide-binding</keyword>
<dbReference type="Proteomes" id="UP000466863">
    <property type="component" value="Unassembled WGS sequence"/>
</dbReference>
<proteinExistence type="predicted"/>
<organism evidence="6 7">
    <name type="scientific">Pseudomonas helleri</name>
    <dbReference type="NCBI Taxonomy" id="1608996"/>
    <lineage>
        <taxon>Bacteria</taxon>
        <taxon>Pseudomonadati</taxon>
        <taxon>Pseudomonadota</taxon>
        <taxon>Gammaproteobacteria</taxon>
        <taxon>Pseudomonadales</taxon>
        <taxon>Pseudomonadaceae</taxon>
        <taxon>Pseudomonas</taxon>
    </lineage>
</organism>
<name>A0A6A7ZAL1_9PSED</name>
<evidence type="ECO:0000256" key="5">
    <source>
        <dbReference type="ARBA" id="ARBA00037066"/>
    </source>
</evidence>
<dbReference type="Gene3D" id="3.40.50.300">
    <property type="entry name" value="P-loop containing nucleotide triphosphate hydrolases"/>
    <property type="match status" value="1"/>
</dbReference>
<comment type="function">
    <text evidence="5">Part of the ABC transporter complex HmuTUV involved in hemin import. Responsible for energy coupling to the transport system.</text>
</comment>
<evidence type="ECO:0000256" key="4">
    <source>
        <dbReference type="ARBA" id="ARBA00022967"/>
    </source>
</evidence>